<dbReference type="InterPro" id="IPR001173">
    <property type="entry name" value="Glyco_trans_2-like"/>
</dbReference>
<organism evidence="2 3">
    <name type="scientific">Acidisoma silvae</name>
    <dbReference type="NCBI Taxonomy" id="2802396"/>
    <lineage>
        <taxon>Bacteria</taxon>
        <taxon>Pseudomonadati</taxon>
        <taxon>Pseudomonadota</taxon>
        <taxon>Alphaproteobacteria</taxon>
        <taxon>Acetobacterales</taxon>
        <taxon>Acidocellaceae</taxon>
        <taxon>Acidisoma</taxon>
    </lineage>
</organism>
<feature type="domain" description="Glycosyltransferase 2-like" evidence="1">
    <location>
        <begin position="8"/>
        <end position="126"/>
    </location>
</feature>
<accession>A0A963YVM7</accession>
<keyword evidence="3" id="KW-1185">Reference proteome</keyword>
<dbReference type="InterPro" id="IPR029044">
    <property type="entry name" value="Nucleotide-diphossugar_trans"/>
</dbReference>
<dbReference type="Pfam" id="PF00535">
    <property type="entry name" value="Glycos_transf_2"/>
    <property type="match status" value="1"/>
</dbReference>
<sequence>MSTRPKVSVLIVTYNQRQWIAQAIDSALAQHVDFAMEIVIGDDFSSDGTREIVESYAALHPGVIRLNLQGRRPDGVPGRVNQVTTLEACRGEFIAFLDGDDFWTDPGKLAHQVELLEANPDVVGAAHDALISFEDGSTDDGLRFSDLAFEDHGGAPRVGLRDIIVSPPFQTSTWMVRSACVGPLPDWYKDIPAADWGLFAIAAQHGDMLVETAARSVYRKHGGSILAQLIDARASERNRWHRKSFRMIAEAFSDAERTARWRLVDARSRLNEAVDQRWLLTACVVFAVLFTAYDRKRLIGMIARPGLLAGRIGSTLRRSLRSKAV</sequence>
<protein>
    <submittedName>
        <fullName evidence="2">Glycosyltransferase</fullName>
    </submittedName>
</protein>
<dbReference type="AlphaFoldDB" id="A0A963YVM7"/>
<evidence type="ECO:0000259" key="1">
    <source>
        <dbReference type="Pfam" id="PF00535"/>
    </source>
</evidence>
<dbReference type="SUPFAM" id="SSF53448">
    <property type="entry name" value="Nucleotide-diphospho-sugar transferases"/>
    <property type="match status" value="1"/>
</dbReference>
<dbReference type="RefSeq" id="WP_227323351.1">
    <property type="nucleotide sequence ID" value="NZ_JAESVB010000016.1"/>
</dbReference>
<dbReference type="GO" id="GO:0016758">
    <property type="term" value="F:hexosyltransferase activity"/>
    <property type="evidence" value="ECO:0007669"/>
    <property type="project" value="UniProtKB-ARBA"/>
</dbReference>
<reference evidence="2" key="2">
    <citation type="submission" date="2021-01" db="EMBL/GenBank/DDBJ databases">
        <authorList>
            <person name="Mieszkin S."/>
            <person name="Pouder E."/>
            <person name="Alain K."/>
        </authorList>
    </citation>
    <scope>NUCLEOTIDE SEQUENCE</scope>
    <source>
        <strain evidence="2">HW T2.11</strain>
    </source>
</reference>
<dbReference type="EMBL" id="JAESVB010000016">
    <property type="protein sequence ID" value="MCB8877704.1"/>
    <property type="molecule type" value="Genomic_DNA"/>
</dbReference>
<comment type="caution">
    <text evidence="2">The sequence shown here is derived from an EMBL/GenBank/DDBJ whole genome shotgun (WGS) entry which is preliminary data.</text>
</comment>
<gene>
    <name evidence="2" type="ORF">ASILVAE211_21095</name>
</gene>
<proteinExistence type="predicted"/>
<dbReference type="PANTHER" id="PTHR22916">
    <property type="entry name" value="GLYCOSYLTRANSFERASE"/>
    <property type="match status" value="1"/>
</dbReference>
<dbReference type="Gene3D" id="3.90.550.10">
    <property type="entry name" value="Spore Coat Polysaccharide Biosynthesis Protein SpsA, Chain A"/>
    <property type="match status" value="1"/>
</dbReference>
<reference evidence="2" key="1">
    <citation type="journal article" date="2021" name="Microorganisms">
        <title>Acidisoma silvae sp. nov. and Acidisomacellulosilytica sp. nov., Two Acidophilic Bacteria Isolated from Decaying Wood, Hydrolyzing Cellulose and Producing Poly-3-hydroxybutyrate.</title>
        <authorList>
            <person name="Mieszkin S."/>
            <person name="Pouder E."/>
            <person name="Uroz S."/>
            <person name="Simon-Colin C."/>
            <person name="Alain K."/>
        </authorList>
    </citation>
    <scope>NUCLEOTIDE SEQUENCE</scope>
    <source>
        <strain evidence="2">HW T2.11</strain>
    </source>
</reference>
<dbReference type="PANTHER" id="PTHR22916:SF3">
    <property type="entry name" value="UDP-GLCNAC:BETAGAL BETA-1,3-N-ACETYLGLUCOSAMINYLTRANSFERASE-LIKE PROTEIN 1"/>
    <property type="match status" value="1"/>
</dbReference>
<evidence type="ECO:0000313" key="2">
    <source>
        <dbReference type="EMBL" id="MCB8877704.1"/>
    </source>
</evidence>
<name>A0A963YVM7_9PROT</name>
<dbReference type="Proteomes" id="UP000708298">
    <property type="component" value="Unassembled WGS sequence"/>
</dbReference>
<evidence type="ECO:0000313" key="3">
    <source>
        <dbReference type="Proteomes" id="UP000708298"/>
    </source>
</evidence>